<dbReference type="Gene3D" id="1.10.510.10">
    <property type="entry name" value="Transferase(Phosphotransferase) domain 1"/>
    <property type="match status" value="1"/>
</dbReference>
<evidence type="ECO:0000256" key="5">
    <source>
        <dbReference type="PROSITE-ProRule" id="PRU10141"/>
    </source>
</evidence>
<dbReference type="STRING" id="1314674.A0A0D7B8S0"/>
<dbReference type="PANTHER" id="PTHR11042">
    <property type="entry name" value="EUKARYOTIC TRANSLATION INITIATION FACTOR 2-ALPHA KINASE EIF2-ALPHA KINASE -RELATED"/>
    <property type="match status" value="1"/>
</dbReference>
<feature type="region of interest" description="Disordered" evidence="6">
    <location>
        <begin position="203"/>
        <end position="348"/>
    </location>
</feature>
<feature type="compositionally biased region" description="Polar residues" evidence="6">
    <location>
        <begin position="631"/>
        <end position="659"/>
    </location>
</feature>
<feature type="compositionally biased region" description="Polar residues" evidence="6">
    <location>
        <begin position="71"/>
        <end position="85"/>
    </location>
</feature>
<dbReference type="SMART" id="SM00220">
    <property type="entry name" value="S_TKc"/>
    <property type="match status" value="1"/>
</dbReference>
<sequence length="1040" mass="114275">MFATPIKDYTTRRPTHAGNLTPSRPSSKPFFDSPLLTPSPHRNSALFQTHPEFGGQNSVDGSLRSPFHTPSLHTASYSSPGNEESGSFVPRRQPPLLTPTTREPQSPSLRSARGVSAGMKRPAACTPLSVTSRPTTNFDRLAPLTVPKPGMRTPQTYKEADASLRVQTSGLTHLNLDKPAFDSDDDDSGCDVGDPPIAVLFSKKVDPKRRSSKTLFSSEREAAKPEAISPDGHVTKRRHTVESPTPAPRVSFPTGHHRRKSSDSGSSSHDPMPRQRARLAGLNGPTPARPSTLEHRAPMARVDSATLFFGGPSLPTRARTDSSLSNLSPTTARPSSRPSPSNRHSFAGTAGSAYWTNIQSRSMLSSPQSSPPSARAEQAHDGTDDDDDMFSDPLPSDPHFKLTLDTPPPRTSNTTISSKFNPLRDSGISLSDDDMSMDSSHSAEHLMPQPSTSVSSICSDADEDGLVTPGVAPSSFSGWPQARVAGEEQIGGVDGDVNEFIIRTLTTTSKVPAEPKRAPGTPVKKVKTSYLSGVRPWQSAVAHHASRDVDWEVQGNKMPRKSLPLDFFSPIKKLNGKSPFDTATDSEDDGEDSPSRRKEKYSGLGLGRPRPPISKAQISRPRPLTRRSSSGAFSNHSEISPLGTPTRSPLKGRQSSISPTKRARLATSRHSSGSSMSSILSSPTRTRTRTDSVHARPSYARQSIVVPRPSLSAAQEQRGRFDRDFIVLEELGSGEFGKVIKARAKATESVYAIKQSKRYEGVKHRERLLEEADILRHLRAANHGDPHPNVLSFMDSWEEDDMLYIQTELCDHGSLSHFLWEYGRVYPRLEEARVWKIIADLSNGLLFIHDSGAIHLDLKPANILITFEGRFKIGDFGMASLWPRPATTGTPTVPATPFEREGDKLYLAPEVLQGKYGKAADVFSFGMTMLETATNIIVPDQGHDWHRLRRGDFSQIDFVGSAELLEIIQMMMRYDPVQRLSARDVYDHRVVYRARSHMEEIHRRAKLEGTSVFAASALATVEDGFLDHILERDVSMDMRF</sequence>
<organism evidence="8 9">
    <name type="scientific">Cylindrobasidium torrendii FP15055 ss-10</name>
    <dbReference type="NCBI Taxonomy" id="1314674"/>
    <lineage>
        <taxon>Eukaryota</taxon>
        <taxon>Fungi</taxon>
        <taxon>Dikarya</taxon>
        <taxon>Basidiomycota</taxon>
        <taxon>Agaricomycotina</taxon>
        <taxon>Agaricomycetes</taxon>
        <taxon>Agaricomycetidae</taxon>
        <taxon>Agaricales</taxon>
        <taxon>Marasmiineae</taxon>
        <taxon>Physalacriaceae</taxon>
        <taxon>Cylindrobasidium</taxon>
    </lineage>
</organism>
<proteinExistence type="predicted"/>
<dbReference type="GO" id="GO:0005524">
    <property type="term" value="F:ATP binding"/>
    <property type="evidence" value="ECO:0007669"/>
    <property type="project" value="UniProtKB-UniRule"/>
</dbReference>
<feature type="region of interest" description="Disordered" evidence="6">
    <location>
        <begin position="1"/>
        <end position="138"/>
    </location>
</feature>
<feature type="compositionally biased region" description="Low complexity" evidence="6">
    <location>
        <begin position="328"/>
        <end position="341"/>
    </location>
</feature>
<gene>
    <name evidence="8" type="ORF">CYLTODRAFT_398044</name>
</gene>
<reference evidence="8 9" key="1">
    <citation type="journal article" date="2015" name="Fungal Genet. Biol.">
        <title>Evolution of novel wood decay mechanisms in Agaricales revealed by the genome sequences of Fistulina hepatica and Cylindrobasidium torrendii.</title>
        <authorList>
            <person name="Floudas D."/>
            <person name="Held B.W."/>
            <person name="Riley R."/>
            <person name="Nagy L.G."/>
            <person name="Koehler G."/>
            <person name="Ransdell A.S."/>
            <person name="Younus H."/>
            <person name="Chow J."/>
            <person name="Chiniquy J."/>
            <person name="Lipzen A."/>
            <person name="Tritt A."/>
            <person name="Sun H."/>
            <person name="Haridas S."/>
            <person name="LaButti K."/>
            <person name="Ohm R.A."/>
            <person name="Kues U."/>
            <person name="Blanchette R.A."/>
            <person name="Grigoriev I.V."/>
            <person name="Minto R.E."/>
            <person name="Hibbett D.S."/>
        </authorList>
    </citation>
    <scope>NUCLEOTIDE SEQUENCE [LARGE SCALE GENOMIC DNA]</scope>
    <source>
        <strain evidence="8 9">FP15055 ss-10</strain>
    </source>
</reference>
<evidence type="ECO:0000259" key="7">
    <source>
        <dbReference type="PROSITE" id="PS50011"/>
    </source>
</evidence>
<dbReference type="PANTHER" id="PTHR11042:SF190">
    <property type="entry name" value="MITOSIS INHIBITOR PROTEIN KINASE MIK1"/>
    <property type="match status" value="1"/>
</dbReference>
<dbReference type="SUPFAM" id="SSF56112">
    <property type="entry name" value="Protein kinase-like (PK-like)"/>
    <property type="match status" value="1"/>
</dbReference>
<evidence type="ECO:0000256" key="4">
    <source>
        <dbReference type="ARBA" id="ARBA00022840"/>
    </source>
</evidence>
<dbReference type="InterPro" id="IPR050339">
    <property type="entry name" value="CC_SR_Kinase"/>
</dbReference>
<keyword evidence="4 5" id="KW-0067">ATP-binding</keyword>
<feature type="compositionally biased region" description="Low complexity" evidence="6">
    <location>
        <begin position="668"/>
        <end position="685"/>
    </location>
</feature>
<dbReference type="Pfam" id="PF00069">
    <property type="entry name" value="Pkinase"/>
    <property type="match status" value="1"/>
</dbReference>
<accession>A0A0D7B8S0</accession>
<dbReference type="GO" id="GO:0110031">
    <property type="term" value="P:negative regulation of G2/MI transition of meiotic cell cycle"/>
    <property type="evidence" value="ECO:0007669"/>
    <property type="project" value="TreeGrafter"/>
</dbReference>
<dbReference type="InterPro" id="IPR000719">
    <property type="entry name" value="Prot_kinase_dom"/>
</dbReference>
<dbReference type="InterPro" id="IPR011009">
    <property type="entry name" value="Kinase-like_dom_sf"/>
</dbReference>
<keyword evidence="3" id="KW-0418">Kinase</keyword>
<dbReference type="Gene3D" id="3.30.200.20">
    <property type="entry name" value="Phosphorylase Kinase, domain 1"/>
    <property type="match status" value="1"/>
</dbReference>
<feature type="binding site" evidence="5">
    <location>
        <position position="754"/>
    </location>
    <ligand>
        <name>ATP</name>
        <dbReference type="ChEBI" id="CHEBI:30616"/>
    </ligand>
</feature>
<feature type="compositionally biased region" description="Polar residues" evidence="6">
    <location>
        <begin position="411"/>
        <end position="420"/>
    </location>
</feature>
<keyword evidence="2 5" id="KW-0547">Nucleotide-binding</keyword>
<keyword evidence="1" id="KW-0808">Transferase</keyword>
<feature type="region of interest" description="Disordered" evidence="6">
    <location>
        <begin position="361"/>
        <end position="479"/>
    </location>
</feature>
<feature type="compositionally biased region" description="Low complexity" evidence="6">
    <location>
        <begin position="361"/>
        <end position="376"/>
    </location>
</feature>
<dbReference type="PROSITE" id="PS50011">
    <property type="entry name" value="PROTEIN_KINASE_DOM"/>
    <property type="match status" value="1"/>
</dbReference>
<dbReference type="PROSITE" id="PS00107">
    <property type="entry name" value="PROTEIN_KINASE_ATP"/>
    <property type="match status" value="1"/>
</dbReference>
<keyword evidence="9" id="KW-1185">Reference proteome</keyword>
<dbReference type="Proteomes" id="UP000054007">
    <property type="component" value="Unassembled WGS sequence"/>
</dbReference>
<dbReference type="GO" id="GO:0005737">
    <property type="term" value="C:cytoplasm"/>
    <property type="evidence" value="ECO:0007669"/>
    <property type="project" value="TreeGrafter"/>
</dbReference>
<evidence type="ECO:0000313" key="8">
    <source>
        <dbReference type="EMBL" id="KIY66867.1"/>
    </source>
</evidence>
<dbReference type="GO" id="GO:0004713">
    <property type="term" value="F:protein tyrosine kinase activity"/>
    <property type="evidence" value="ECO:0007669"/>
    <property type="project" value="TreeGrafter"/>
</dbReference>
<evidence type="ECO:0000256" key="6">
    <source>
        <dbReference type="SAM" id="MobiDB-lite"/>
    </source>
</evidence>
<dbReference type="GO" id="GO:0005634">
    <property type="term" value="C:nucleus"/>
    <property type="evidence" value="ECO:0007669"/>
    <property type="project" value="TreeGrafter"/>
</dbReference>
<feature type="compositionally biased region" description="Polar residues" evidence="6">
    <location>
        <begin position="128"/>
        <end position="138"/>
    </location>
</feature>
<feature type="domain" description="Protein kinase" evidence="7">
    <location>
        <begin position="725"/>
        <end position="991"/>
    </location>
</feature>
<dbReference type="EMBL" id="KN880541">
    <property type="protein sequence ID" value="KIY66867.1"/>
    <property type="molecule type" value="Genomic_DNA"/>
</dbReference>
<evidence type="ECO:0000256" key="2">
    <source>
        <dbReference type="ARBA" id="ARBA00022741"/>
    </source>
</evidence>
<dbReference type="OrthoDB" id="5337378at2759"/>
<evidence type="ECO:0000256" key="1">
    <source>
        <dbReference type="ARBA" id="ARBA00022679"/>
    </source>
</evidence>
<dbReference type="InterPro" id="IPR017441">
    <property type="entry name" value="Protein_kinase_ATP_BS"/>
</dbReference>
<evidence type="ECO:0000256" key="3">
    <source>
        <dbReference type="ARBA" id="ARBA00022777"/>
    </source>
</evidence>
<evidence type="ECO:0000313" key="9">
    <source>
        <dbReference type="Proteomes" id="UP000054007"/>
    </source>
</evidence>
<name>A0A0D7B8S0_9AGAR</name>
<dbReference type="AlphaFoldDB" id="A0A0D7B8S0"/>
<protein>
    <recommendedName>
        <fullName evidence="7">Protein kinase domain-containing protein</fullName>
    </recommendedName>
</protein>
<feature type="compositionally biased region" description="Low complexity" evidence="6">
    <location>
        <begin position="619"/>
        <end position="630"/>
    </location>
</feature>
<feature type="compositionally biased region" description="Polar residues" evidence="6">
    <location>
        <begin position="449"/>
        <end position="458"/>
    </location>
</feature>
<feature type="region of interest" description="Disordered" evidence="6">
    <location>
        <begin position="574"/>
        <end position="699"/>
    </location>
</feature>